<dbReference type="FunFam" id="2.10.25.10:FF:000472">
    <property type="entry name" value="Uncharacterized protein, isoform A"/>
    <property type="match status" value="1"/>
</dbReference>
<dbReference type="Gene3D" id="2.10.25.10">
    <property type="entry name" value="Laminin"/>
    <property type="match status" value="6"/>
</dbReference>
<dbReference type="FunFam" id="2.10.25.10:FF:000012">
    <property type="entry name" value="Delta-like protein"/>
    <property type="match status" value="1"/>
</dbReference>
<organism evidence="8 9">
    <name type="scientific">Nothocercus julius</name>
    <dbReference type="NCBI Taxonomy" id="2585813"/>
    <lineage>
        <taxon>Eukaryota</taxon>
        <taxon>Metazoa</taxon>
        <taxon>Chordata</taxon>
        <taxon>Craniata</taxon>
        <taxon>Vertebrata</taxon>
        <taxon>Euteleostomi</taxon>
        <taxon>Archelosauria</taxon>
        <taxon>Archosauria</taxon>
        <taxon>Dinosauria</taxon>
        <taxon>Saurischia</taxon>
        <taxon>Theropoda</taxon>
        <taxon>Coelurosauria</taxon>
        <taxon>Aves</taxon>
        <taxon>Palaeognathae</taxon>
        <taxon>Tinamiformes</taxon>
        <taxon>Tinamidae</taxon>
        <taxon>Nothocercus</taxon>
    </lineage>
</organism>
<dbReference type="PROSITE" id="PS01187">
    <property type="entry name" value="EGF_CA"/>
    <property type="match status" value="1"/>
</dbReference>
<keyword evidence="2" id="KW-0732">Signal</keyword>
<dbReference type="SUPFAM" id="SSF57196">
    <property type="entry name" value="EGF/Laminin"/>
    <property type="match status" value="3"/>
</dbReference>
<dbReference type="CDD" id="cd00054">
    <property type="entry name" value="EGF_CA"/>
    <property type="match status" value="6"/>
</dbReference>
<dbReference type="SMART" id="SM00179">
    <property type="entry name" value="EGF_CA"/>
    <property type="match status" value="6"/>
</dbReference>
<dbReference type="InterPro" id="IPR000152">
    <property type="entry name" value="EGF-type_Asp/Asn_hydroxyl_site"/>
</dbReference>
<dbReference type="PANTHER" id="PTHR12916">
    <property type="entry name" value="CYTOCHROME C OXIDASE POLYPEPTIDE VIC-2"/>
    <property type="match status" value="1"/>
</dbReference>
<feature type="disulfide bond" evidence="6">
    <location>
        <begin position="307"/>
        <end position="316"/>
    </location>
</feature>
<feature type="domain" description="EGF-like" evidence="7">
    <location>
        <begin position="150"/>
        <end position="186"/>
    </location>
</feature>
<keyword evidence="5" id="KW-0325">Glycoprotein</keyword>
<evidence type="ECO:0000256" key="5">
    <source>
        <dbReference type="ARBA" id="ARBA00023180"/>
    </source>
</evidence>
<dbReference type="AlphaFoldDB" id="A0A7K7WHK4"/>
<evidence type="ECO:0000313" key="8">
    <source>
        <dbReference type="EMBL" id="NXA52776.1"/>
    </source>
</evidence>
<accession>A0A7K7WHK4</accession>
<sequence length="353" mass="38801">GNFLCSIPGSILYSDVPYFLFIPLGPFCEEPADPCASETCLNGGICQYNQSGYVCDCPAGFLGHNCEFNINECSSKPCQNRGTCIDLPNSSKIHWCICSCMPGSTGKNCEEVIDYCRLLSINCLNEGLCSNTIGGFTDFFYPPGEFCELQVDNCGSNSCENGGTCVNYEDHYKCTCPIGFEGERCELDIDACLLYNISCDPGALCMDKSHGFNYTCSCFYDEENQKSHCVCALGWTGQTCLENINDCEINQCQHESTCEDGINKYRCICPLGYTGVFCELDIDNCIGNQCSEYGVCQDHLNNYSCHCMLGYEGQFCEVEINECSSFPCKNGATCVNLIGRFSCHCAAGFKGKF</sequence>
<dbReference type="SMART" id="SM00181">
    <property type="entry name" value="EGF"/>
    <property type="match status" value="7"/>
</dbReference>
<feature type="domain" description="EGF-like" evidence="7">
    <location>
        <begin position="281"/>
        <end position="317"/>
    </location>
</feature>
<dbReference type="Pfam" id="PF00008">
    <property type="entry name" value="EGF"/>
    <property type="match status" value="4"/>
</dbReference>
<dbReference type="InterPro" id="IPR000742">
    <property type="entry name" value="EGF"/>
</dbReference>
<keyword evidence="4 6" id="KW-1015">Disulfide bond</keyword>
<evidence type="ECO:0000256" key="3">
    <source>
        <dbReference type="ARBA" id="ARBA00022737"/>
    </source>
</evidence>
<gene>
    <name evidence="8" type="primary">Egf1_0</name>
    <name evidence="8" type="ORF">NOTJUL_R08095</name>
</gene>
<dbReference type="InterPro" id="IPR018097">
    <property type="entry name" value="EGF_Ca-bd_CS"/>
</dbReference>
<dbReference type="OrthoDB" id="283575at2759"/>
<evidence type="ECO:0000256" key="1">
    <source>
        <dbReference type="ARBA" id="ARBA00022536"/>
    </source>
</evidence>
<dbReference type="Proteomes" id="UP000531559">
    <property type="component" value="Unassembled WGS sequence"/>
</dbReference>
<dbReference type="PROSITE" id="PS00010">
    <property type="entry name" value="ASX_HYDROXYL"/>
    <property type="match status" value="4"/>
</dbReference>
<dbReference type="InterPro" id="IPR001881">
    <property type="entry name" value="EGF-like_Ca-bd_dom"/>
</dbReference>
<keyword evidence="1 6" id="KW-0245">EGF-like domain</keyword>
<feature type="non-terminal residue" evidence="8">
    <location>
        <position position="1"/>
    </location>
</feature>
<evidence type="ECO:0000256" key="2">
    <source>
        <dbReference type="ARBA" id="ARBA00022729"/>
    </source>
</evidence>
<name>A0A7K7WHK4_9AVES</name>
<feature type="disulfide bond" evidence="6">
    <location>
        <begin position="57"/>
        <end position="66"/>
    </location>
</feature>
<feature type="domain" description="EGF-like" evidence="7">
    <location>
        <begin position="69"/>
        <end position="110"/>
    </location>
</feature>
<evidence type="ECO:0000256" key="4">
    <source>
        <dbReference type="ARBA" id="ARBA00023157"/>
    </source>
</evidence>
<feature type="disulfide bond" evidence="6">
    <location>
        <begin position="176"/>
        <end position="185"/>
    </location>
</feature>
<dbReference type="GO" id="GO:0005886">
    <property type="term" value="C:plasma membrane"/>
    <property type="evidence" value="ECO:0007669"/>
    <property type="project" value="UniProtKB-ARBA"/>
</dbReference>
<evidence type="ECO:0000256" key="6">
    <source>
        <dbReference type="PROSITE-ProRule" id="PRU00076"/>
    </source>
</evidence>
<dbReference type="InterPro" id="IPR013032">
    <property type="entry name" value="EGF-like_CS"/>
</dbReference>
<feature type="non-terminal residue" evidence="8">
    <location>
        <position position="353"/>
    </location>
</feature>
<dbReference type="FunFam" id="2.10.25.10:FF:000230">
    <property type="entry name" value="Delta-like protein"/>
    <property type="match status" value="1"/>
</dbReference>
<comment type="caution">
    <text evidence="6">Lacks conserved residue(s) required for the propagation of feature annotation.</text>
</comment>
<dbReference type="PROSITE" id="PS00022">
    <property type="entry name" value="EGF_1"/>
    <property type="match status" value="5"/>
</dbReference>
<dbReference type="PRINTS" id="PR00010">
    <property type="entry name" value="EGFBLOOD"/>
</dbReference>
<reference evidence="8 9" key="1">
    <citation type="submission" date="2019-09" db="EMBL/GenBank/DDBJ databases">
        <title>Bird 10,000 Genomes (B10K) Project - Family phase.</title>
        <authorList>
            <person name="Zhang G."/>
        </authorList>
    </citation>
    <scope>NUCLEOTIDE SEQUENCE [LARGE SCALE GENOMIC DNA]</scope>
    <source>
        <strain evidence="8">B10K-MSB-01</strain>
    </source>
</reference>
<feature type="disulfide bond" evidence="6">
    <location>
        <begin position="269"/>
        <end position="278"/>
    </location>
</feature>
<evidence type="ECO:0000313" key="9">
    <source>
        <dbReference type="Proteomes" id="UP000531559"/>
    </source>
</evidence>
<comment type="caution">
    <text evidence="8">The sequence shown here is derived from an EMBL/GenBank/DDBJ whole genome shotgun (WGS) entry which is preliminary data.</text>
</comment>
<evidence type="ECO:0000259" key="7">
    <source>
        <dbReference type="PROSITE" id="PS50026"/>
    </source>
</evidence>
<dbReference type="PROSITE" id="PS01186">
    <property type="entry name" value="EGF_2"/>
    <property type="match status" value="4"/>
</dbReference>
<feature type="domain" description="EGF-like" evidence="7">
    <location>
        <begin position="319"/>
        <end position="353"/>
    </location>
</feature>
<dbReference type="GO" id="GO:0005509">
    <property type="term" value="F:calcium ion binding"/>
    <property type="evidence" value="ECO:0007669"/>
    <property type="project" value="InterPro"/>
</dbReference>
<feature type="domain" description="EGF-like" evidence="7">
    <location>
        <begin position="31"/>
        <end position="67"/>
    </location>
</feature>
<dbReference type="FunFam" id="2.10.25.10:FF:000327">
    <property type="entry name" value="neurogenic locus notch homolog protein 4"/>
    <property type="match status" value="1"/>
</dbReference>
<feature type="disulfide bond" evidence="6">
    <location>
        <begin position="100"/>
        <end position="109"/>
    </location>
</feature>
<feature type="domain" description="EGF-like" evidence="7">
    <location>
        <begin position="243"/>
        <end position="279"/>
    </location>
</feature>
<dbReference type="EMBL" id="VZSV01000146">
    <property type="protein sequence ID" value="NXA52776.1"/>
    <property type="molecule type" value="Genomic_DNA"/>
</dbReference>
<dbReference type="PROSITE" id="PS50026">
    <property type="entry name" value="EGF_3"/>
    <property type="match status" value="6"/>
</dbReference>
<keyword evidence="9" id="KW-1185">Reference proteome</keyword>
<dbReference type="PANTHER" id="PTHR12916:SF4">
    <property type="entry name" value="UNINFLATABLE, ISOFORM C"/>
    <property type="match status" value="1"/>
</dbReference>
<dbReference type="GO" id="GO:0048812">
    <property type="term" value="P:neuron projection morphogenesis"/>
    <property type="evidence" value="ECO:0007669"/>
    <property type="project" value="UniProtKB-ARBA"/>
</dbReference>
<keyword evidence="3" id="KW-0677">Repeat</keyword>
<dbReference type="SUPFAM" id="SSF57184">
    <property type="entry name" value="Growth factor receptor domain"/>
    <property type="match status" value="1"/>
</dbReference>
<proteinExistence type="predicted"/>
<dbReference type="GO" id="GO:0042063">
    <property type="term" value="P:gliogenesis"/>
    <property type="evidence" value="ECO:0007669"/>
    <property type="project" value="UniProtKB-ARBA"/>
</dbReference>
<dbReference type="Pfam" id="PF12661">
    <property type="entry name" value="hEGF"/>
    <property type="match status" value="2"/>
</dbReference>
<dbReference type="InterPro" id="IPR009030">
    <property type="entry name" value="Growth_fac_rcpt_cys_sf"/>
</dbReference>
<protein>
    <submittedName>
        <fullName evidence="8">FBP1 protein</fullName>
    </submittedName>
</protein>